<comment type="similarity">
    <text evidence="3 11">Belongs to the class-II pyridoxal-phosphate-dependent aminotransferase family. Histidinol-phosphate aminotransferase subfamily.</text>
</comment>
<dbReference type="SUPFAM" id="SSF53383">
    <property type="entry name" value="PLP-dependent transferases"/>
    <property type="match status" value="1"/>
</dbReference>
<comment type="subunit">
    <text evidence="4 11">Homodimer.</text>
</comment>
<dbReference type="InterPro" id="IPR005861">
    <property type="entry name" value="HisP_aminotrans"/>
</dbReference>
<keyword evidence="8 11" id="KW-0663">Pyridoxal phosphate</keyword>
<dbReference type="EMBL" id="JANIBK010000054">
    <property type="protein sequence ID" value="MCQ8129063.1"/>
    <property type="molecule type" value="Genomic_DNA"/>
</dbReference>
<comment type="pathway">
    <text evidence="2 11">Amino-acid biosynthesis; L-histidine biosynthesis; L-histidine from 5-phospho-alpha-D-ribose 1-diphosphate: step 7/9.</text>
</comment>
<evidence type="ECO:0000256" key="5">
    <source>
        <dbReference type="ARBA" id="ARBA00022576"/>
    </source>
</evidence>
<dbReference type="InterPro" id="IPR050106">
    <property type="entry name" value="HistidinolP_aminotransfase"/>
</dbReference>
<evidence type="ECO:0000313" key="14">
    <source>
        <dbReference type="Proteomes" id="UP001524586"/>
    </source>
</evidence>
<dbReference type="PANTHER" id="PTHR43643:SF6">
    <property type="entry name" value="HISTIDINOL-PHOSPHATE AMINOTRANSFERASE"/>
    <property type="match status" value="1"/>
</dbReference>
<sequence length="361" mass="39256">MPNLNLTALFRPEILAMSAYHVADAHNLIKLDAMENPYGWPADIQQAWLEHLKDCPMNRYPDPEAKALSEALRASNNIPAESGLLLGNGSDEIIQILQMALPGNATVMAPEPGFVMYKQIALSLGLRYQGVPLLADGFELDLPAMLAAIESSQPSLIFLAYPNNPTGNLFDAGAIREILAVAPGLVVVDEAYAPFADASFLGELPNYPNLLVMRTVSKLGLAGLRLGFLAGDNAILEQLHKVRLPYNINCLTQITAHFALTHQHFLLAQTRNICQQRGEILAALQDMAGIESYPSAANFILLRTLAHAADEVFISLKNQGVLIKNLSPQGGVLHNCLRVTIGKQEENRAFLAALRNALQNP</sequence>
<keyword evidence="5 11" id="KW-0032">Aminotransferase</keyword>
<dbReference type="GO" id="GO:0004400">
    <property type="term" value="F:histidinol-phosphate transaminase activity"/>
    <property type="evidence" value="ECO:0007669"/>
    <property type="project" value="UniProtKB-EC"/>
</dbReference>
<name>A0ABT1U6D6_9GAMM</name>
<reference evidence="13 14" key="1">
    <citation type="submission" date="2022-07" db="EMBL/GenBank/DDBJ databases">
        <title>Methylomonas rivi sp. nov., Methylomonas rosea sp. nov., Methylomonas aureus sp. nov. and Methylomonas subterranea sp. nov., four novel methanotrophs isolated from a freshwater creek and the deep terrestrial subsurface.</title>
        <authorList>
            <person name="Abin C."/>
            <person name="Sankaranarayanan K."/>
            <person name="Garner C."/>
            <person name="Sindelar R."/>
            <person name="Kotary K."/>
            <person name="Garner R."/>
            <person name="Barclay S."/>
            <person name="Lawson P."/>
            <person name="Krumholz L."/>
        </authorList>
    </citation>
    <scope>NUCLEOTIDE SEQUENCE [LARGE SCALE GENOMIC DNA]</scope>
    <source>
        <strain evidence="13 14">WSC-6</strain>
    </source>
</reference>
<evidence type="ECO:0000256" key="6">
    <source>
        <dbReference type="ARBA" id="ARBA00022605"/>
    </source>
</evidence>
<gene>
    <name evidence="11 13" type="primary">hisC</name>
    <name evidence="13" type="ORF">NP596_11410</name>
</gene>
<dbReference type="InterPro" id="IPR015421">
    <property type="entry name" value="PyrdxlP-dep_Trfase_major"/>
</dbReference>
<comment type="catalytic activity">
    <reaction evidence="10 11">
        <text>L-histidinol phosphate + 2-oxoglutarate = 3-(imidazol-4-yl)-2-oxopropyl phosphate + L-glutamate</text>
        <dbReference type="Rhea" id="RHEA:23744"/>
        <dbReference type="ChEBI" id="CHEBI:16810"/>
        <dbReference type="ChEBI" id="CHEBI:29985"/>
        <dbReference type="ChEBI" id="CHEBI:57766"/>
        <dbReference type="ChEBI" id="CHEBI:57980"/>
        <dbReference type="EC" id="2.6.1.9"/>
    </reaction>
</comment>
<keyword evidence="14" id="KW-1185">Reference proteome</keyword>
<evidence type="ECO:0000259" key="12">
    <source>
        <dbReference type="Pfam" id="PF00155"/>
    </source>
</evidence>
<evidence type="ECO:0000256" key="11">
    <source>
        <dbReference type="HAMAP-Rule" id="MF_01023"/>
    </source>
</evidence>
<evidence type="ECO:0000256" key="4">
    <source>
        <dbReference type="ARBA" id="ARBA00011738"/>
    </source>
</evidence>
<dbReference type="InterPro" id="IPR015424">
    <property type="entry name" value="PyrdxlP-dep_Trfase"/>
</dbReference>
<evidence type="ECO:0000256" key="7">
    <source>
        <dbReference type="ARBA" id="ARBA00022679"/>
    </source>
</evidence>
<dbReference type="CDD" id="cd00609">
    <property type="entry name" value="AAT_like"/>
    <property type="match status" value="1"/>
</dbReference>
<dbReference type="Pfam" id="PF00155">
    <property type="entry name" value="Aminotran_1_2"/>
    <property type="match status" value="1"/>
</dbReference>
<evidence type="ECO:0000256" key="2">
    <source>
        <dbReference type="ARBA" id="ARBA00005011"/>
    </source>
</evidence>
<protein>
    <recommendedName>
        <fullName evidence="11">Histidinol-phosphate aminotransferase</fullName>
        <ecNumber evidence="11">2.6.1.9</ecNumber>
    </recommendedName>
    <alternativeName>
        <fullName evidence="11">Imidazole acetol-phosphate transaminase</fullName>
    </alternativeName>
</protein>
<dbReference type="Gene3D" id="3.40.640.10">
    <property type="entry name" value="Type I PLP-dependent aspartate aminotransferase-like (Major domain)"/>
    <property type="match status" value="1"/>
</dbReference>
<evidence type="ECO:0000256" key="9">
    <source>
        <dbReference type="ARBA" id="ARBA00023102"/>
    </source>
</evidence>
<evidence type="ECO:0000256" key="10">
    <source>
        <dbReference type="ARBA" id="ARBA00047481"/>
    </source>
</evidence>
<evidence type="ECO:0000256" key="8">
    <source>
        <dbReference type="ARBA" id="ARBA00022898"/>
    </source>
</evidence>
<dbReference type="EC" id="2.6.1.9" evidence="11"/>
<feature type="domain" description="Aminotransferase class I/classII large" evidence="12">
    <location>
        <begin position="27"/>
        <end position="354"/>
    </location>
</feature>
<keyword evidence="7 11" id="KW-0808">Transferase</keyword>
<comment type="cofactor">
    <cofactor evidence="1 11">
        <name>pyridoxal 5'-phosphate</name>
        <dbReference type="ChEBI" id="CHEBI:597326"/>
    </cofactor>
</comment>
<dbReference type="Gene3D" id="3.90.1150.10">
    <property type="entry name" value="Aspartate Aminotransferase, domain 1"/>
    <property type="match status" value="1"/>
</dbReference>
<dbReference type="NCBIfam" id="TIGR01141">
    <property type="entry name" value="hisC"/>
    <property type="match status" value="1"/>
</dbReference>
<evidence type="ECO:0000256" key="1">
    <source>
        <dbReference type="ARBA" id="ARBA00001933"/>
    </source>
</evidence>
<comment type="caution">
    <text evidence="13">The sequence shown here is derived from an EMBL/GenBank/DDBJ whole genome shotgun (WGS) entry which is preliminary data.</text>
</comment>
<dbReference type="InterPro" id="IPR004839">
    <property type="entry name" value="Aminotransferase_I/II_large"/>
</dbReference>
<dbReference type="PANTHER" id="PTHR43643">
    <property type="entry name" value="HISTIDINOL-PHOSPHATE AMINOTRANSFERASE 2"/>
    <property type="match status" value="1"/>
</dbReference>
<dbReference type="HAMAP" id="MF_01023">
    <property type="entry name" value="HisC_aminotrans_2"/>
    <property type="match status" value="1"/>
</dbReference>
<evidence type="ECO:0000313" key="13">
    <source>
        <dbReference type="EMBL" id="MCQ8129063.1"/>
    </source>
</evidence>
<evidence type="ECO:0000256" key="3">
    <source>
        <dbReference type="ARBA" id="ARBA00007970"/>
    </source>
</evidence>
<feature type="modified residue" description="N6-(pyridoxal phosphate)lysine" evidence="11">
    <location>
        <position position="218"/>
    </location>
</feature>
<dbReference type="RefSeq" id="WP_256615481.1">
    <property type="nucleotide sequence ID" value="NZ_JANIBK010000054.1"/>
</dbReference>
<dbReference type="Proteomes" id="UP001524586">
    <property type="component" value="Unassembled WGS sequence"/>
</dbReference>
<keyword evidence="6 11" id="KW-0028">Amino-acid biosynthesis</keyword>
<dbReference type="InterPro" id="IPR015422">
    <property type="entry name" value="PyrdxlP-dep_Trfase_small"/>
</dbReference>
<organism evidence="13 14">
    <name type="scientific">Methylomonas rivi</name>
    <dbReference type="NCBI Taxonomy" id="2952226"/>
    <lineage>
        <taxon>Bacteria</taxon>
        <taxon>Pseudomonadati</taxon>
        <taxon>Pseudomonadota</taxon>
        <taxon>Gammaproteobacteria</taxon>
        <taxon>Methylococcales</taxon>
        <taxon>Methylococcaceae</taxon>
        <taxon>Methylomonas</taxon>
    </lineage>
</organism>
<proteinExistence type="inferred from homology"/>
<keyword evidence="9 11" id="KW-0368">Histidine biosynthesis</keyword>
<accession>A0ABT1U6D6</accession>